<reference evidence="4" key="1">
    <citation type="submission" date="2019-08" db="EMBL/GenBank/DDBJ databases">
        <authorList>
            <person name="Kucharzyk K."/>
            <person name="Murdoch R.W."/>
            <person name="Higgins S."/>
            <person name="Loffler F."/>
        </authorList>
    </citation>
    <scope>NUCLEOTIDE SEQUENCE</scope>
</reference>
<dbReference type="Pfam" id="PF00005">
    <property type="entry name" value="ABC_tran"/>
    <property type="match status" value="1"/>
</dbReference>
<protein>
    <submittedName>
        <fullName evidence="4">Putative ABC transporter ATP-binding protein</fullName>
    </submittedName>
</protein>
<dbReference type="PANTHER" id="PTHR43204">
    <property type="entry name" value="ABC TRANSPORTER I FAMILY MEMBER 6, CHLOROPLASTIC"/>
    <property type="match status" value="1"/>
</dbReference>
<dbReference type="PANTHER" id="PTHR43204:SF1">
    <property type="entry name" value="ABC TRANSPORTER I FAMILY MEMBER 6, CHLOROPLASTIC"/>
    <property type="match status" value="1"/>
</dbReference>
<keyword evidence="1" id="KW-0547">Nucleotide-binding</keyword>
<name>A0A644T5J8_9ZZZZ</name>
<dbReference type="InterPro" id="IPR003593">
    <property type="entry name" value="AAA+_ATPase"/>
</dbReference>
<dbReference type="PROSITE" id="PS50893">
    <property type="entry name" value="ABC_TRANSPORTER_2"/>
    <property type="match status" value="1"/>
</dbReference>
<dbReference type="EMBL" id="VSSQ01000017">
    <property type="protein sequence ID" value="MPL62193.1"/>
    <property type="molecule type" value="Genomic_DNA"/>
</dbReference>
<proteinExistence type="predicted"/>
<evidence type="ECO:0000256" key="1">
    <source>
        <dbReference type="ARBA" id="ARBA00022741"/>
    </source>
</evidence>
<dbReference type="SMART" id="SM00382">
    <property type="entry name" value="AAA"/>
    <property type="match status" value="1"/>
</dbReference>
<dbReference type="AlphaFoldDB" id="A0A644T5J8"/>
<accession>A0A644T5J8</accession>
<evidence type="ECO:0000256" key="2">
    <source>
        <dbReference type="ARBA" id="ARBA00022840"/>
    </source>
</evidence>
<sequence length="231" mass="26646">MKLKIKDLKIKIVDNGKEIIDDASFELKKGEVISIIGENGSGKSSLLSAIFKHPNFEIQKGKIILEKNSEKIDLTEAKTFEMAKEGLYFSLQHVPEIEGVNLLQFLYRSYKNISEENKLSILDFNKEIINFCQKYEIDENFLKRDLNVGFSGGEKKQAEMLHLFALKPNFVFMDEIDSGVDKVSVKKVFKIIQDFKDTGTAFCLISHRENIEDLIKIDRFYEMKDTKLKLC</sequence>
<evidence type="ECO:0000313" key="4">
    <source>
        <dbReference type="EMBL" id="MPL62193.1"/>
    </source>
</evidence>
<dbReference type="Gene3D" id="3.40.50.300">
    <property type="entry name" value="P-loop containing nucleotide triphosphate hydrolases"/>
    <property type="match status" value="1"/>
</dbReference>
<dbReference type="GO" id="GO:0005524">
    <property type="term" value="F:ATP binding"/>
    <property type="evidence" value="ECO:0007669"/>
    <property type="project" value="UniProtKB-KW"/>
</dbReference>
<dbReference type="InterPro" id="IPR003439">
    <property type="entry name" value="ABC_transporter-like_ATP-bd"/>
</dbReference>
<keyword evidence="2 4" id="KW-0067">ATP-binding</keyword>
<dbReference type="InterPro" id="IPR010230">
    <property type="entry name" value="FeS-cluster_ATPase_SufC"/>
</dbReference>
<gene>
    <name evidence="4" type="ORF">SDC9_07798</name>
</gene>
<organism evidence="4">
    <name type="scientific">bioreactor metagenome</name>
    <dbReference type="NCBI Taxonomy" id="1076179"/>
    <lineage>
        <taxon>unclassified sequences</taxon>
        <taxon>metagenomes</taxon>
        <taxon>ecological metagenomes</taxon>
    </lineage>
</organism>
<evidence type="ECO:0000259" key="3">
    <source>
        <dbReference type="PROSITE" id="PS50893"/>
    </source>
</evidence>
<comment type="caution">
    <text evidence="4">The sequence shown here is derived from an EMBL/GenBank/DDBJ whole genome shotgun (WGS) entry which is preliminary data.</text>
</comment>
<feature type="domain" description="ABC transporter" evidence="3">
    <location>
        <begin position="3"/>
        <end position="230"/>
    </location>
</feature>
<dbReference type="GO" id="GO:0016887">
    <property type="term" value="F:ATP hydrolysis activity"/>
    <property type="evidence" value="ECO:0007669"/>
    <property type="project" value="InterPro"/>
</dbReference>
<dbReference type="SUPFAM" id="SSF52540">
    <property type="entry name" value="P-loop containing nucleoside triphosphate hydrolases"/>
    <property type="match status" value="1"/>
</dbReference>
<dbReference type="InterPro" id="IPR027417">
    <property type="entry name" value="P-loop_NTPase"/>
</dbReference>